<sequence length="56" mass="6341">MQCIGTVQPQLRHLVLALTEMLYHRGNRVEISEQFRGITPSSGAIEEAPVPRIKIR</sequence>
<comment type="caution">
    <text evidence="1">The sequence shown here is derived from an EMBL/GenBank/DDBJ whole genome shotgun (WGS) entry which is preliminary data.</text>
</comment>
<evidence type="ECO:0000313" key="1">
    <source>
        <dbReference type="EMBL" id="PCS21770.1"/>
    </source>
</evidence>
<accession>A0A2A5T0X0</accession>
<dbReference type="Proteomes" id="UP000219020">
    <property type="component" value="Unassembled WGS sequence"/>
</dbReference>
<proteinExistence type="predicted"/>
<keyword evidence="2" id="KW-1185">Reference proteome</keyword>
<name>A0A2A5T0X0_9GAMM</name>
<reference evidence="2" key="1">
    <citation type="submission" date="2017-04" db="EMBL/GenBank/DDBJ databases">
        <title>Genome evolution of the luminous symbionts of deep sea anglerfish.</title>
        <authorList>
            <person name="Hendry T.A."/>
        </authorList>
    </citation>
    <scope>NUCLEOTIDE SEQUENCE [LARGE SCALE GENOMIC DNA]</scope>
</reference>
<gene>
    <name evidence="1" type="ORF">BTN49_2591</name>
</gene>
<organism evidence="1 2">
    <name type="scientific">Candidatus Enterovibrio escicola</name>
    <dbReference type="NCBI Taxonomy" id="1927127"/>
    <lineage>
        <taxon>Bacteria</taxon>
        <taxon>Pseudomonadati</taxon>
        <taxon>Pseudomonadota</taxon>
        <taxon>Gammaproteobacteria</taxon>
        <taxon>Vibrionales</taxon>
        <taxon>Vibrionaceae</taxon>
        <taxon>Enterovibrio</taxon>
    </lineage>
</organism>
<dbReference type="EMBL" id="NBYY01000030">
    <property type="protein sequence ID" value="PCS21770.1"/>
    <property type="molecule type" value="Genomic_DNA"/>
</dbReference>
<evidence type="ECO:0000313" key="2">
    <source>
        <dbReference type="Proteomes" id="UP000219020"/>
    </source>
</evidence>
<protein>
    <submittedName>
        <fullName evidence="1">Uncharacterized protein</fullName>
    </submittedName>
</protein>
<dbReference type="AlphaFoldDB" id="A0A2A5T0X0"/>